<keyword evidence="8" id="KW-1278">Translocase</keyword>
<dbReference type="AlphaFoldDB" id="A0A3G4RYD5"/>
<name>A0A3G4RYD5_9COLE</name>
<evidence type="ECO:0000256" key="8">
    <source>
        <dbReference type="ARBA" id="ARBA00022967"/>
    </source>
</evidence>
<feature type="transmembrane region" description="Helical" evidence="16">
    <location>
        <begin position="21"/>
        <end position="40"/>
    </location>
</feature>
<dbReference type="EC" id="7.1.1.2" evidence="3"/>
<protein>
    <recommendedName>
        <fullName evidence="4">NADH-ubiquinone oxidoreductase chain 6</fullName>
        <ecNumber evidence="3">7.1.1.2</ecNumber>
    </recommendedName>
    <alternativeName>
        <fullName evidence="14">NADH dehydrogenase subunit 6</fullName>
    </alternativeName>
</protein>
<comment type="catalytic activity">
    <reaction evidence="15">
        <text>a ubiquinone + NADH + 5 H(+)(in) = a ubiquinol + NAD(+) + 4 H(+)(out)</text>
        <dbReference type="Rhea" id="RHEA:29091"/>
        <dbReference type="Rhea" id="RHEA-COMP:9565"/>
        <dbReference type="Rhea" id="RHEA-COMP:9566"/>
        <dbReference type="ChEBI" id="CHEBI:15378"/>
        <dbReference type="ChEBI" id="CHEBI:16389"/>
        <dbReference type="ChEBI" id="CHEBI:17976"/>
        <dbReference type="ChEBI" id="CHEBI:57540"/>
        <dbReference type="ChEBI" id="CHEBI:57945"/>
        <dbReference type="EC" id="7.1.1.2"/>
    </reaction>
</comment>
<evidence type="ECO:0000256" key="5">
    <source>
        <dbReference type="ARBA" id="ARBA00022448"/>
    </source>
</evidence>
<evidence type="ECO:0000256" key="6">
    <source>
        <dbReference type="ARBA" id="ARBA00022660"/>
    </source>
</evidence>
<keyword evidence="5" id="KW-0813">Transport</keyword>
<evidence type="ECO:0000256" key="3">
    <source>
        <dbReference type="ARBA" id="ARBA00012944"/>
    </source>
</evidence>
<keyword evidence="6" id="KW-0679">Respiratory chain</keyword>
<keyword evidence="9" id="KW-0249">Electron transport</keyword>
<evidence type="ECO:0000256" key="11">
    <source>
        <dbReference type="ARBA" id="ARBA00023027"/>
    </source>
</evidence>
<reference evidence="17" key="2">
    <citation type="submission" date="2018-09" db="EMBL/GenBank/DDBJ databases">
        <authorList>
            <person name="James G."/>
        </authorList>
    </citation>
    <scope>NUCLEOTIDE SEQUENCE</scope>
</reference>
<evidence type="ECO:0000256" key="4">
    <source>
        <dbReference type="ARBA" id="ARBA00021095"/>
    </source>
</evidence>
<comment type="subcellular location">
    <subcellularLocation>
        <location evidence="1">Mitochondrion membrane</location>
        <topology evidence="1">Multi-pass membrane protein</topology>
    </subcellularLocation>
</comment>
<evidence type="ECO:0000256" key="2">
    <source>
        <dbReference type="ARBA" id="ARBA00005698"/>
    </source>
</evidence>
<reference evidence="17" key="1">
    <citation type="journal article" date="2015" name="Mol. Biol. Evol.">
        <title>Soup to Tree: The Phylogeny of Beetles Inferred by Mitochondrial Metagenomics of a Bornean Rainforest Sample.</title>
        <authorList>
            <person name="Crampton-Platt A."/>
            <person name="Timmermans M.J."/>
            <person name="Gimmel M.L."/>
            <person name="Kutty S.N."/>
            <person name="Cockerill T.D."/>
            <person name="Vun Khen C."/>
            <person name="Vogler A.P."/>
        </authorList>
    </citation>
    <scope>NUCLEOTIDE SEQUENCE</scope>
</reference>
<organism evidence="17">
    <name type="scientific">Agrilinae sp. 2 ACP-2013</name>
    <dbReference type="NCBI Taxonomy" id="1434405"/>
    <lineage>
        <taxon>Eukaryota</taxon>
        <taxon>Metazoa</taxon>
        <taxon>Ecdysozoa</taxon>
        <taxon>Arthropoda</taxon>
        <taxon>Hexapoda</taxon>
        <taxon>Insecta</taxon>
        <taxon>Pterygota</taxon>
        <taxon>Neoptera</taxon>
        <taxon>Endopterygota</taxon>
        <taxon>Coleoptera</taxon>
        <taxon>Polyphaga</taxon>
        <taxon>Elateriformia</taxon>
        <taxon>Buprestoidea</taxon>
        <taxon>Buprestidae</taxon>
        <taxon>Agrilinae</taxon>
    </lineage>
</organism>
<evidence type="ECO:0000256" key="9">
    <source>
        <dbReference type="ARBA" id="ARBA00022982"/>
    </source>
</evidence>
<evidence type="ECO:0000256" key="7">
    <source>
        <dbReference type="ARBA" id="ARBA00022692"/>
    </source>
</evidence>
<proteinExistence type="inferred from homology"/>
<dbReference type="GO" id="GO:0008137">
    <property type="term" value="F:NADH dehydrogenase (ubiquinone) activity"/>
    <property type="evidence" value="ECO:0007669"/>
    <property type="project" value="UniProtKB-EC"/>
</dbReference>
<dbReference type="InterPro" id="IPR050269">
    <property type="entry name" value="ComplexI_Subunit6"/>
</dbReference>
<feature type="transmembrane region" description="Helical" evidence="16">
    <location>
        <begin position="141"/>
        <end position="159"/>
    </location>
</feature>
<evidence type="ECO:0000256" key="16">
    <source>
        <dbReference type="SAM" id="Phobius"/>
    </source>
</evidence>
<evidence type="ECO:0000256" key="13">
    <source>
        <dbReference type="ARBA" id="ARBA00023136"/>
    </source>
</evidence>
<dbReference type="PANTHER" id="PTHR11435:SF1">
    <property type="entry name" value="NADH-UBIQUINONE OXIDOREDUCTASE CHAIN 6"/>
    <property type="match status" value="1"/>
</dbReference>
<evidence type="ECO:0000256" key="1">
    <source>
        <dbReference type="ARBA" id="ARBA00004225"/>
    </source>
</evidence>
<keyword evidence="10 16" id="KW-1133">Transmembrane helix</keyword>
<keyword evidence="13 16" id="KW-0472">Membrane</keyword>
<evidence type="ECO:0000256" key="15">
    <source>
        <dbReference type="ARBA" id="ARBA00049551"/>
    </source>
</evidence>
<evidence type="ECO:0000256" key="12">
    <source>
        <dbReference type="ARBA" id="ARBA00023128"/>
    </source>
</evidence>
<accession>A0A3G4RYD5</accession>
<evidence type="ECO:0000256" key="14">
    <source>
        <dbReference type="ARBA" id="ARBA00031019"/>
    </source>
</evidence>
<feature type="transmembrane region" description="Helical" evidence="16">
    <location>
        <begin position="78"/>
        <end position="101"/>
    </location>
</feature>
<evidence type="ECO:0000256" key="10">
    <source>
        <dbReference type="ARBA" id="ARBA00022989"/>
    </source>
</evidence>
<keyword evidence="7 16" id="KW-0812">Transmembrane</keyword>
<evidence type="ECO:0000313" key="17">
    <source>
        <dbReference type="EMBL" id="AYU71340.1"/>
    </source>
</evidence>
<dbReference type="PANTHER" id="PTHR11435">
    <property type="entry name" value="NADH UBIQUINONE OXIDOREDUCTASE SUBUNIT ND6"/>
    <property type="match status" value="1"/>
</dbReference>
<keyword evidence="12 17" id="KW-0496">Mitochondrion</keyword>
<geneLocation type="mitochondrion" evidence="17"/>
<feature type="transmembrane region" description="Helical" evidence="16">
    <location>
        <begin position="46"/>
        <end position="66"/>
    </location>
</feature>
<dbReference type="GO" id="GO:0031966">
    <property type="term" value="C:mitochondrial membrane"/>
    <property type="evidence" value="ECO:0007669"/>
    <property type="project" value="UniProtKB-SubCell"/>
</dbReference>
<sequence length="170" mass="19620">MSIIMLSSMITSMVFMLTNHPLSMGFSLLIQTMLISLMTGSMNFNYWYSFILFLIMVGGMLILFIYMTSVASNEKFKLLNMTPTMLIMMASIMILGAMTLMKLKFSIQSEKMNLLTYKETDPLNWKMSLIKFLNFPQNIKLIMLMLYLFLTLIAIVKITKTKMGPLRVKL</sequence>
<comment type="similarity">
    <text evidence="2">Belongs to the complex I subunit 6 family.</text>
</comment>
<keyword evidence="11" id="KW-0520">NAD</keyword>
<dbReference type="EMBL" id="MH923245">
    <property type="protein sequence ID" value="AYU71340.1"/>
    <property type="molecule type" value="Genomic_DNA"/>
</dbReference>
<gene>
    <name evidence="17" type="primary">nad6</name>
</gene>